<name>A0A8T1R4M8_CARIL</name>
<evidence type="ECO:0000256" key="1">
    <source>
        <dbReference type="SAM" id="SignalP"/>
    </source>
</evidence>
<keyword evidence="1" id="KW-0732">Signal</keyword>
<dbReference type="Proteomes" id="UP000811609">
    <property type="component" value="Chromosome 3"/>
</dbReference>
<sequence length="76" mass="8430">MKAFYIVIFLLASIIFVSSSITAQKLSQTEEKSALGRKLMQVVTTPTCGGRSKQYTSCLPKPPPKKKCTKYSRNCP</sequence>
<protein>
    <submittedName>
        <fullName evidence="2">Uncharacterized protein</fullName>
    </submittedName>
</protein>
<evidence type="ECO:0000313" key="2">
    <source>
        <dbReference type="EMBL" id="KAG6661747.1"/>
    </source>
</evidence>
<feature type="chain" id="PRO_5035734814" evidence="1">
    <location>
        <begin position="20"/>
        <end position="76"/>
    </location>
</feature>
<proteinExistence type="predicted"/>
<comment type="caution">
    <text evidence="2">The sequence shown here is derived from an EMBL/GenBank/DDBJ whole genome shotgun (WGS) entry which is preliminary data.</text>
</comment>
<reference evidence="2" key="1">
    <citation type="submission" date="2020-12" db="EMBL/GenBank/DDBJ databases">
        <title>WGS assembly of Carya illinoinensis cv. Pawnee.</title>
        <authorList>
            <person name="Platts A."/>
            <person name="Shu S."/>
            <person name="Wright S."/>
            <person name="Barry K."/>
            <person name="Edger P."/>
            <person name="Pires J.C."/>
            <person name="Schmutz J."/>
        </authorList>
    </citation>
    <scope>NUCLEOTIDE SEQUENCE</scope>
    <source>
        <tissue evidence="2">Leaf</tissue>
    </source>
</reference>
<dbReference type="EMBL" id="CM031811">
    <property type="protein sequence ID" value="KAG6661747.1"/>
    <property type="molecule type" value="Genomic_DNA"/>
</dbReference>
<evidence type="ECO:0000313" key="3">
    <source>
        <dbReference type="Proteomes" id="UP000811609"/>
    </source>
</evidence>
<accession>A0A8T1R4M8</accession>
<dbReference type="AlphaFoldDB" id="A0A8T1R4M8"/>
<keyword evidence="3" id="KW-1185">Reference proteome</keyword>
<gene>
    <name evidence="2" type="ORF">CIPAW_03G196700</name>
</gene>
<organism evidence="2 3">
    <name type="scientific">Carya illinoinensis</name>
    <name type="common">Pecan</name>
    <dbReference type="NCBI Taxonomy" id="32201"/>
    <lineage>
        <taxon>Eukaryota</taxon>
        <taxon>Viridiplantae</taxon>
        <taxon>Streptophyta</taxon>
        <taxon>Embryophyta</taxon>
        <taxon>Tracheophyta</taxon>
        <taxon>Spermatophyta</taxon>
        <taxon>Magnoliopsida</taxon>
        <taxon>eudicotyledons</taxon>
        <taxon>Gunneridae</taxon>
        <taxon>Pentapetalae</taxon>
        <taxon>rosids</taxon>
        <taxon>fabids</taxon>
        <taxon>Fagales</taxon>
        <taxon>Juglandaceae</taxon>
        <taxon>Carya</taxon>
    </lineage>
</organism>
<feature type="signal peptide" evidence="1">
    <location>
        <begin position="1"/>
        <end position="19"/>
    </location>
</feature>